<evidence type="ECO:0000259" key="4">
    <source>
        <dbReference type="PROSITE" id="PS01124"/>
    </source>
</evidence>
<dbReference type="InterPro" id="IPR050204">
    <property type="entry name" value="AraC_XylS_family_regulators"/>
</dbReference>
<dbReference type="OrthoDB" id="662446at2"/>
<dbReference type="InterPro" id="IPR046532">
    <property type="entry name" value="DUF6597"/>
</dbReference>
<dbReference type="InterPro" id="IPR018060">
    <property type="entry name" value="HTH_AraC"/>
</dbReference>
<evidence type="ECO:0000313" key="5">
    <source>
        <dbReference type="EMBL" id="PST83556.1"/>
    </source>
</evidence>
<dbReference type="Proteomes" id="UP000240912">
    <property type="component" value="Unassembled WGS sequence"/>
</dbReference>
<comment type="caution">
    <text evidence="5">The sequence shown here is derived from an EMBL/GenBank/DDBJ whole genome shotgun (WGS) entry which is preliminary data.</text>
</comment>
<accession>A0A2T3HMA6</accession>
<keyword evidence="1" id="KW-0805">Transcription regulation</keyword>
<evidence type="ECO:0000313" key="6">
    <source>
        <dbReference type="Proteomes" id="UP000240912"/>
    </source>
</evidence>
<dbReference type="Gene3D" id="1.10.10.60">
    <property type="entry name" value="Homeodomain-like"/>
    <property type="match status" value="1"/>
</dbReference>
<dbReference type="AlphaFoldDB" id="A0A2T3HMA6"/>
<sequence>MIRLQFYSPDSLKNLIRSFWCLEVPAPGPAHEETIIPDGHQEIILFAEGPQARRQISETTWAPEPQAFVTGQHLQPYRLRLMPGSRLYGIRFQPHTLPLFFDVDASLLTDRELPLQDLPGGNRLNELLQGTFMQVFGKFEDYMLRRLRHSLRANPSFLRVDHSVQTVCNLHGQVRVEDLVKQTGISGRHFNALFMRYAGVSPKTFVNMVRLQHFINLKLANPSCSLTHCTYEAGFFDQSHLNKTFLQLTGQSPKAYFSAQQTINTLFLA</sequence>
<keyword evidence="3" id="KW-0804">Transcription</keyword>
<keyword evidence="6" id="KW-1185">Reference proteome</keyword>
<dbReference type="PANTHER" id="PTHR46796">
    <property type="entry name" value="HTH-TYPE TRANSCRIPTIONAL ACTIVATOR RHAS-RELATED"/>
    <property type="match status" value="1"/>
</dbReference>
<evidence type="ECO:0000256" key="2">
    <source>
        <dbReference type="ARBA" id="ARBA00023125"/>
    </source>
</evidence>
<gene>
    <name evidence="5" type="ORF">C7T94_13500</name>
</gene>
<evidence type="ECO:0000256" key="1">
    <source>
        <dbReference type="ARBA" id="ARBA00023015"/>
    </source>
</evidence>
<evidence type="ECO:0000256" key="3">
    <source>
        <dbReference type="ARBA" id="ARBA00023163"/>
    </source>
</evidence>
<dbReference type="Pfam" id="PF20240">
    <property type="entry name" value="DUF6597"/>
    <property type="match status" value="1"/>
</dbReference>
<reference evidence="5 6" key="1">
    <citation type="submission" date="2018-03" db="EMBL/GenBank/DDBJ databases">
        <authorList>
            <person name="Keele B.F."/>
        </authorList>
    </citation>
    <scope>NUCLEOTIDE SEQUENCE [LARGE SCALE GENOMIC DNA]</scope>
    <source>
        <strain evidence="5 6">YL28-9</strain>
    </source>
</reference>
<protein>
    <recommendedName>
        <fullName evidence="4">HTH araC/xylS-type domain-containing protein</fullName>
    </recommendedName>
</protein>
<dbReference type="GO" id="GO:0003700">
    <property type="term" value="F:DNA-binding transcription factor activity"/>
    <property type="evidence" value="ECO:0007669"/>
    <property type="project" value="InterPro"/>
</dbReference>
<dbReference type="EMBL" id="PYLS01000005">
    <property type="protein sequence ID" value="PST83556.1"/>
    <property type="molecule type" value="Genomic_DNA"/>
</dbReference>
<dbReference type="SUPFAM" id="SSF46689">
    <property type="entry name" value="Homeodomain-like"/>
    <property type="match status" value="1"/>
</dbReference>
<dbReference type="PANTHER" id="PTHR46796:SF13">
    <property type="entry name" value="HTH-TYPE TRANSCRIPTIONAL ACTIVATOR RHAS"/>
    <property type="match status" value="1"/>
</dbReference>
<dbReference type="Pfam" id="PF12833">
    <property type="entry name" value="HTH_18"/>
    <property type="match status" value="1"/>
</dbReference>
<feature type="domain" description="HTH araC/xylS-type" evidence="4">
    <location>
        <begin position="169"/>
        <end position="259"/>
    </location>
</feature>
<dbReference type="PROSITE" id="PS01124">
    <property type="entry name" value="HTH_ARAC_FAMILY_2"/>
    <property type="match status" value="1"/>
</dbReference>
<keyword evidence="2" id="KW-0238">DNA-binding</keyword>
<dbReference type="RefSeq" id="WP_107215817.1">
    <property type="nucleotide sequence ID" value="NZ_KZ686269.1"/>
</dbReference>
<dbReference type="SMART" id="SM00342">
    <property type="entry name" value="HTH_ARAC"/>
    <property type="match status" value="1"/>
</dbReference>
<name>A0A2T3HMA6_9SPHI</name>
<organism evidence="5 6">
    <name type="scientific">Pedobacter yulinensis</name>
    <dbReference type="NCBI Taxonomy" id="2126353"/>
    <lineage>
        <taxon>Bacteria</taxon>
        <taxon>Pseudomonadati</taxon>
        <taxon>Bacteroidota</taxon>
        <taxon>Sphingobacteriia</taxon>
        <taxon>Sphingobacteriales</taxon>
        <taxon>Sphingobacteriaceae</taxon>
        <taxon>Pedobacter</taxon>
    </lineage>
</organism>
<dbReference type="GO" id="GO:0043565">
    <property type="term" value="F:sequence-specific DNA binding"/>
    <property type="evidence" value="ECO:0007669"/>
    <property type="project" value="InterPro"/>
</dbReference>
<proteinExistence type="predicted"/>
<dbReference type="InterPro" id="IPR009057">
    <property type="entry name" value="Homeodomain-like_sf"/>
</dbReference>